<keyword evidence="1" id="KW-0732">Signal</keyword>
<reference evidence="2 3" key="1">
    <citation type="submission" date="2015-07" db="EMBL/GenBank/DDBJ databases">
        <authorList>
            <person name="Noorani M."/>
        </authorList>
    </citation>
    <scope>NUCLEOTIDE SEQUENCE [LARGE SCALE GENOMIC DNA]</scope>
    <source>
        <strain evidence="2 3">CECT 5088</strain>
    </source>
</reference>
<accession>A0A0M6XPH5</accession>
<gene>
    <name evidence="2" type="ORF">JAN5088_01580</name>
</gene>
<dbReference type="Proteomes" id="UP000048908">
    <property type="component" value="Unassembled WGS sequence"/>
</dbReference>
<feature type="signal peptide" evidence="1">
    <location>
        <begin position="1"/>
        <end position="22"/>
    </location>
</feature>
<dbReference type="AlphaFoldDB" id="A0A0M6XPH5"/>
<dbReference type="OrthoDB" id="7659255at2"/>
<evidence type="ECO:0000313" key="2">
    <source>
        <dbReference type="EMBL" id="CTQ32808.1"/>
    </source>
</evidence>
<keyword evidence="3" id="KW-1185">Reference proteome</keyword>
<dbReference type="RefSeq" id="WP_055682266.1">
    <property type="nucleotide sequence ID" value="NZ_CXPG01000015.1"/>
</dbReference>
<organism evidence="2 3">
    <name type="scientific">Jannaschia rubra</name>
    <dbReference type="NCBI Taxonomy" id="282197"/>
    <lineage>
        <taxon>Bacteria</taxon>
        <taxon>Pseudomonadati</taxon>
        <taxon>Pseudomonadota</taxon>
        <taxon>Alphaproteobacteria</taxon>
        <taxon>Rhodobacterales</taxon>
        <taxon>Roseobacteraceae</taxon>
        <taxon>Jannaschia</taxon>
    </lineage>
</organism>
<protein>
    <submittedName>
        <fullName evidence="2">Uncharacterized protein</fullName>
    </submittedName>
</protein>
<feature type="chain" id="PRO_5005806956" evidence="1">
    <location>
        <begin position="23"/>
        <end position="88"/>
    </location>
</feature>
<name>A0A0M6XPH5_9RHOB</name>
<proteinExistence type="predicted"/>
<sequence>MKFSFTTAATIAALTFGGAAIAQSTSEMGQGYDMLQTALATDFEQMGIPTDTLDNLTLGQIAAIKAVVESEDGDSQKRGQIEAIIANN</sequence>
<evidence type="ECO:0000313" key="3">
    <source>
        <dbReference type="Proteomes" id="UP000048908"/>
    </source>
</evidence>
<evidence type="ECO:0000256" key="1">
    <source>
        <dbReference type="SAM" id="SignalP"/>
    </source>
</evidence>
<dbReference type="EMBL" id="CXPG01000015">
    <property type="protein sequence ID" value="CTQ32808.1"/>
    <property type="molecule type" value="Genomic_DNA"/>
</dbReference>